<evidence type="ECO:0000259" key="1">
    <source>
        <dbReference type="Pfam" id="PF07755"/>
    </source>
</evidence>
<dbReference type="RefSeq" id="WP_083732001.1">
    <property type="nucleotide sequence ID" value="NZ_CP017641.1"/>
</dbReference>
<feature type="domain" description="D-glutamate N-acetyltransferase-like N-terminal" evidence="2">
    <location>
        <begin position="53"/>
        <end position="143"/>
    </location>
</feature>
<evidence type="ECO:0000313" key="3">
    <source>
        <dbReference type="EMBL" id="APZ92908.1"/>
    </source>
</evidence>
<gene>
    <name evidence="3" type="ORF">Fuma_02520</name>
</gene>
<dbReference type="Pfam" id="PF17396">
    <property type="entry name" value="DUF1611_N"/>
    <property type="match status" value="1"/>
</dbReference>
<dbReference type="KEGG" id="fmr:Fuma_02520"/>
<dbReference type="InterPro" id="IPR035402">
    <property type="entry name" value="DgcN-like_N"/>
</dbReference>
<dbReference type="SUPFAM" id="SSF52540">
    <property type="entry name" value="P-loop containing nucleoside triphosphate hydrolases"/>
    <property type="match status" value="1"/>
</dbReference>
<accession>A0A1P8WFS1</accession>
<dbReference type="OrthoDB" id="9778498at2"/>
<dbReference type="PANTHER" id="PTHR40690:SF1">
    <property type="entry name" value="DUF1611 DOMAIN-CONTAINING PROTEIN"/>
    <property type="match status" value="1"/>
</dbReference>
<dbReference type="PANTHER" id="PTHR40690">
    <property type="entry name" value="GLL3100 PROTEIN"/>
    <property type="match status" value="1"/>
</dbReference>
<keyword evidence="4" id="KW-1185">Reference proteome</keyword>
<evidence type="ECO:0008006" key="5">
    <source>
        <dbReference type="Google" id="ProtNLM"/>
    </source>
</evidence>
<name>A0A1P8WFS1_9PLAN</name>
<reference evidence="3 4" key="1">
    <citation type="journal article" date="2016" name="Front. Microbiol.">
        <title>Fuerstia marisgermanicae gen. nov., sp. nov., an Unusual Member of the Phylum Planctomycetes from the German Wadden Sea.</title>
        <authorList>
            <person name="Kohn T."/>
            <person name="Heuer A."/>
            <person name="Jogler M."/>
            <person name="Vollmers J."/>
            <person name="Boedeker C."/>
            <person name="Bunk B."/>
            <person name="Rast P."/>
            <person name="Borchert D."/>
            <person name="Glockner I."/>
            <person name="Freese H.M."/>
            <person name="Klenk H.P."/>
            <person name="Overmann J."/>
            <person name="Kaster A.K."/>
            <person name="Rohde M."/>
            <person name="Wiegand S."/>
            <person name="Jogler C."/>
        </authorList>
    </citation>
    <scope>NUCLEOTIDE SEQUENCE [LARGE SCALE GENOMIC DNA]</scope>
    <source>
        <strain evidence="3 4">NH11</strain>
    </source>
</reference>
<evidence type="ECO:0000259" key="2">
    <source>
        <dbReference type="Pfam" id="PF17396"/>
    </source>
</evidence>
<dbReference type="InterPro" id="IPR011669">
    <property type="entry name" value="DgcN-like"/>
</dbReference>
<dbReference type="Pfam" id="PF07755">
    <property type="entry name" value="DUF1611"/>
    <property type="match status" value="1"/>
</dbReference>
<dbReference type="Proteomes" id="UP000187735">
    <property type="component" value="Chromosome"/>
</dbReference>
<dbReference type="STRING" id="1891926.Fuma_02520"/>
<dbReference type="PIRSF" id="PIRSF026760">
    <property type="entry name" value="UCP026760"/>
    <property type="match status" value="1"/>
</dbReference>
<dbReference type="Gene3D" id="3.40.50.720">
    <property type="entry name" value="NAD(P)-binding Rossmann-like Domain"/>
    <property type="match status" value="1"/>
</dbReference>
<proteinExistence type="predicted"/>
<protein>
    <recommendedName>
        <fullName evidence="5">DUF1611 domain-containing protein</fullName>
    </recommendedName>
</protein>
<feature type="domain" description="D-glutamate N-acetyltransferase-like C-terminal" evidence="1">
    <location>
        <begin position="160"/>
        <end position="347"/>
    </location>
</feature>
<sequence length="360" mass="38815" precursor="true">MESGNDDVLRKAMTSHRRIVLITDGYSTPFVAKTAISILRYRTDDVVAVIDQEASGTTAQQLLLAGGDIPVVGSLSAVNDADALYVGIAPPGGKLPDEWRPLILEALRRKMDVVSGLHDFLIDDEEYVAAAKQSGARLIDVRRNRHKSTAKRHRFRPGNVRIHAVGHDCSVGKMVVTLEIQRGLAAAGHDAKFLATGQTGIMISGEGVPIDCVVADFVNGAAEELVKANEQHDFLLIEGQGSISHPSFSAVTLGLLHGCAPDGLVFCYEAGRDQVKGLDNVDIPDLADQIQAYEAVANLRHPCKMIGIAVNTRNLTAEEADAELFRAEDRFGLPACDVYRTGADKLVQASIALREEVFAR</sequence>
<dbReference type="InterPro" id="IPR027417">
    <property type="entry name" value="P-loop_NTPase"/>
</dbReference>
<organism evidence="3 4">
    <name type="scientific">Fuerstiella marisgermanici</name>
    <dbReference type="NCBI Taxonomy" id="1891926"/>
    <lineage>
        <taxon>Bacteria</taxon>
        <taxon>Pseudomonadati</taxon>
        <taxon>Planctomycetota</taxon>
        <taxon>Planctomycetia</taxon>
        <taxon>Planctomycetales</taxon>
        <taxon>Planctomycetaceae</taxon>
        <taxon>Fuerstiella</taxon>
    </lineage>
</organism>
<evidence type="ECO:0000313" key="4">
    <source>
        <dbReference type="Proteomes" id="UP000187735"/>
    </source>
</evidence>
<dbReference type="Gene3D" id="3.40.50.300">
    <property type="entry name" value="P-loop containing nucleotide triphosphate hydrolases"/>
    <property type="match status" value="1"/>
</dbReference>
<dbReference type="AlphaFoldDB" id="A0A1P8WFS1"/>
<dbReference type="InterPro" id="IPR035086">
    <property type="entry name" value="DgcN-like_C"/>
</dbReference>
<dbReference type="EMBL" id="CP017641">
    <property type="protein sequence ID" value="APZ92908.1"/>
    <property type="molecule type" value="Genomic_DNA"/>
</dbReference>